<evidence type="ECO:0000313" key="2">
    <source>
        <dbReference type="Proteomes" id="UP001153269"/>
    </source>
</evidence>
<name>A0A9N7YB98_PLEPL</name>
<accession>A0A9N7YB98</accession>
<gene>
    <name evidence="1" type="ORF">PLEPLA_LOCUS5861</name>
</gene>
<protein>
    <submittedName>
        <fullName evidence="1">Uncharacterized protein</fullName>
    </submittedName>
</protein>
<dbReference type="Proteomes" id="UP001153269">
    <property type="component" value="Unassembled WGS sequence"/>
</dbReference>
<reference evidence="1" key="1">
    <citation type="submission" date="2020-03" db="EMBL/GenBank/DDBJ databases">
        <authorList>
            <person name="Weist P."/>
        </authorList>
    </citation>
    <scope>NUCLEOTIDE SEQUENCE</scope>
</reference>
<sequence length="194" mass="21890">MRQWWKDFQDVTHKTGRQGRSFSVCAHIPLGQHLLESTDTALIDRAEQELILRAHDCGIRAGGAGERRNPLRCSRGGVHAAPGCRLTQRTAPRREGYDGTELNMELFWILLFSSVSPLAGGQGVYATFRSLLREQSFVGVVLAGVHRPHTPRCTVWWCSDCAYLCFIGRTPNIVLMWSFTRCRTLAHYGTCERI</sequence>
<comment type="caution">
    <text evidence="1">The sequence shown here is derived from an EMBL/GenBank/DDBJ whole genome shotgun (WGS) entry which is preliminary data.</text>
</comment>
<dbReference type="EMBL" id="CADEAL010000302">
    <property type="protein sequence ID" value="CAB1418039.1"/>
    <property type="molecule type" value="Genomic_DNA"/>
</dbReference>
<proteinExistence type="predicted"/>
<dbReference type="AlphaFoldDB" id="A0A9N7YB98"/>
<organism evidence="1 2">
    <name type="scientific">Pleuronectes platessa</name>
    <name type="common">European plaice</name>
    <dbReference type="NCBI Taxonomy" id="8262"/>
    <lineage>
        <taxon>Eukaryota</taxon>
        <taxon>Metazoa</taxon>
        <taxon>Chordata</taxon>
        <taxon>Craniata</taxon>
        <taxon>Vertebrata</taxon>
        <taxon>Euteleostomi</taxon>
        <taxon>Actinopterygii</taxon>
        <taxon>Neopterygii</taxon>
        <taxon>Teleostei</taxon>
        <taxon>Neoteleostei</taxon>
        <taxon>Acanthomorphata</taxon>
        <taxon>Carangaria</taxon>
        <taxon>Pleuronectiformes</taxon>
        <taxon>Pleuronectoidei</taxon>
        <taxon>Pleuronectidae</taxon>
        <taxon>Pleuronectes</taxon>
    </lineage>
</organism>
<evidence type="ECO:0000313" key="1">
    <source>
        <dbReference type="EMBL" id="CAB1418039.1"/>
    </source>
</evidence>
<keyword evidence="2" id="KW-1185">Reference proteome</keyword>